<feature type="region of interest" description="Disordered" evidence="2">
    <location>
        <begin position="225"/>
        <end position="267"/>
    </location>
</feature>
<accession>A0ABQ5FNM8</accession>
<gene>
    <name evidence="4" type="ORF">Tco_1016428</name>
</gene>
<dbReference type="EMBL" id="BQNB010017591">
    <property type="protein sequence ID" value="GJT64948.1"/>
    <property type="molecule type" value="Genomic_DNA"/>
</dbReference>
<evidence type="ECO:0000259" key="3">
    <source>
        <dbReference type="PROSITE" id="PS50102"/>
    </source>
</evidence>
<dbReference type="SMART" id="SM00360">
    <property type="entry name" value="RRM"/>
    <property type="match status" value="1"/>
</dbReference>
<reference evidence="4" key="2">
    <citation type="submission" date="2022-01" db="EMBL/GenBank/DDBJ databases">
        <authorList>
            <person name="Yamashiro T."/>
            <person name="Shiraishi A."/>
            <person name="Satake H."/>
            <person name="Nakayama K."/>
        </authorList>
    </citation>
    <scope>NUCLEOTIDE SEQUENCE</scope>
</reference>
<dbReference type="InterPro" id="IPR012677">
    <property type="entry name" value="Nucleotide-bd_a/b_plait_sf"/>
</dbReference>
<evidence type="ECO:0000256" key="2">
    <source>
        <dbReference type="SAM" id="MobiDB-lite"/>
    </source>
</evidence>
<proteinExistence type="predicted"/>
<keyword evidence="5" id="KW-1185">Reference proteome</keyword>
<organism evidence="4 5">
    <name type="scientific">Tanacetum coccineum</name>
    <dbReference type="NCBI Taxonomy" id="301880"/>
    <lineage>
        <taxon>Eukaryota</taxon>
        <taxon>Viridiplantae</taxon>
        <taxon>Streptophyta</taxon>
        <taxon>Embryophyta</taxon>
        <taxon>Tracheophyta</taxon>
        <taxon>Spermatophyta</taxon>
        <taxon>Magnoliopsida</taxon>
        <taxon>eudicotyledons</taxon>
        <taxon>Gunneridae</taxon>
        <taxon>Pentapetalae</taxon>
        <taxon>asterids</taxon>
        <taxon>campanulids</taxon>
        <taxon>Asterales</taxon>
        <taxon>Asteraceae</taxon>
        <taxon>Asteroideae</taxon>
        <taxon>Anthemideae</taxon>
        <taxon>Anthemidinae</taxon>
        <taxon>Tanacetum</taxon>
    </lineage>
</organism>
<evidence type="ECO:0000313" key="4">
    <source>
        <dbReference type="EMBL" id="GJT64948.1"/>
    </source>
</evidence>
<evidence type="ECO:0000313" key="5">
    <source>
        <dbReference type="Proteomes" id="UP001151760"/>
    </source>
</evidence>
<dbReference type="InterPro" id="IPR035979">
    <property type="entry name" value="RBD_domain_sf"/>
</dbReference>
<comment type="caution">
    <text evidence="4">The sequence shown here is derived from an EMBL/GenBank/DDBJ whole genome shotgun (WGS) entry which is preliminary data.</text>
</comment>
<protein>
    <submittedName>
        <fullName evidence="4">Nucleotide-binding alpha-beta plait domain-containing protein</fullName>
    </submittedName>
</protein>
<sequence length="311" mass="35019">MVIKKKGGQDGEQDDDEGDEKRKCALCRNVVNFFFIDFPPEWNKANLHDLFIEVGEISDVYVARKLTKSGKRFGFAWFFHIGNLQTLKKRLNQIRIGSFRLKANIAKFEKSVSMSKQGFRKEGWVFDMASKSNHLTTHDHPSSTIHTWVYTTTDGESFKIHSLIELELIWLSMNATYCKVIHIGGSKFSLEFENKQDLCTSTRNYFKKGVEDKVDMSKADGSNLVGGGLCSNPEKADKPTTGHVNDGDTPTKDGSGESDSRYASTFPAQGCKKENSKFEMDHVSPYMDDVEHVNDHCTSQGIEATERSLSS</sequence>
<name>A0ABQ5FNM8_9ASTR</name>
<keyword evidence="1" id="KW-0694">RNA-binding</keyword>
<dbReference type="SUPFAM" id="SSF54928">
    <property type="entry name" value="RNA-binding domain, RBD"/>
    <property type="match status" value="1"/>
</dbReference>
<reference evidence="4" key="1">
    <citation type="journal article" date="2022" name="Int. J. Mol. Sci.">
        <title>Draft Genome of Tanacetum Coccineum: Genomic Comparison of Closely Related Tanacetum-Family Plants.</title>
        <authorList>
            <person name="Yamashiro T."/>
            <person name="Shiraishi A."/>
            <person name="Nakayama K."/>
            <person name="Satake H."/>
        </authorList>
    </citation>
    <scope>NUCLEOTIDE SEQUENCE</scope>
</reference>
<dbReference type="PROSITE" id="PS50102">
    <property type="entry name" value="RRM"/>
    <property type="match status" value="1"/>
</dbReference>
<evidence type="ECO:0000256" key="1">
    <source>
        <dbReference type="PROSITE-ProRule" id="PRU00176"/>
    </source>
</evidence>
<dbReference type="Gene3D" id="3.30.70.330">
    <property type="match status" value="1"/>
</dbReference>
<feature type="compositionally biased region" description="Basic and acidic residues" evidence="2">
    <location>
        <begin position="234"/>
        <end position="260"/>
    </location>
</feature>
<dbReference type="Proteomes" id="UP001151760">
    <property type="component" value="Unassembled WGS sequence"/>
</dbReference>
<dbReference type="InterPro" id="IPR000504">
    <property type="entry name" value="RRM_dom"/>
</dbReference>
<feature type="domain" description="RRM" evidence="3">
    <location>
        <begin position="31"/>
        <end position="108"/>
    </location>
</feature>
<dbReference type="Pfam" id="PF00076">
    <property type="entry name" value="RRM_1"/>
    <property type="match status" value="1"/>
</dbReference>